<feature type="transmembrane region" description="Helical" evidence="8">
    <location>
        <begin position="301"/>
        <end position="319"/>
    </location>
</feature>
<evidence type="ECO:0000256" key="8">
    <source>
        <dbReference type="SAM" id="Phobius"/>
    </source>
</evidence>
<comment type="similarity">
    <text evidence="2">Belongs to the peptide transporter carbon starvation (CstA) (TC 2.A.114) family.</text>
</comment>
<evidence type="ECO:0000256" key="3">
    <source>
        <dbReference type="ARBA" id="ARBA00022448"/>
    </source>
</evidence>
<comment type="caution">
    <text evidence="10">The sequence shown here is derived from an EMBL/GenBank/DDBJ whole genome shotgun (WGS) entry which is preliminary data.</text>
</comment>
<dbReference type="PANTHER" id="PTHR30252:SF3">
    <property type="entry name" value="PYRUVATE_PROTON SYMPORTER BTST"/>
    <property type="match status" value="1"/>
</dbReference>
<keyword evidence="6 8" id="KW-1133">Transmembrane helix</keyword>
<reference evidence="10 11" key="1">
    <citation type="submission" date="2021-08" db="EMBL/GenBank/DDBJ databases">
        <title>Nocardioides bacterium WL0053 sp. nov., isolated from the sediment.</title>
        <authorList>
            <person name="Wang L."/>
            <person name="Zhang D."/>
            <person name="Zhang A."/>
        </authorList>
    </citation>
    <scope>NUCLEOTIDE SEQUENCE [LARGE SCALE GENOMIC DNA]</scope>
    <source>
        <strain evidence="10 11">WL0053</strain>
    </source>
</reference>
<evidence type="ECO:0000259" key="9">
    <source>
        <dbReference type="Pfam" id="PF02554"/>
    </source>
</evidence>
<feature type="transmembrane region" description="Helical" evidence="8">
    <location>
        <begin position="555"/>
        <end position="579"/>
    </location>
</feature>
<feature type="transmembrane region" description="Helical" evidence="8">
    <location>
        <begin position="21"/>
        <end position="41"/>
    </location>
</feature>
<evidence type="ECO:0000256" key="2">
    <source>
        <dbReference type="ARBA" id="ARBA00007755"/>
    </source>
</evidence>
<gene>
    <name evidence="10" type="ORF">K1X13_13250</name>
</gene>
<keyword evidence="5 8" id="KW-0812">Transmembrane</keyword>
<accession>A0ABS7RMM7</accession>
<protein>
    <submittedName>
        <fullName evidence="10">Carbon starvation protein A</fullName>
    </submittedName>
</protein>
<feature type="transmembrane region" description="Helical" evidence="8">
    <location>
        <begin position="525"/>
        <end position="543"/>
    </location>
</feature>
<keyword evidence="4" id="KW-1003">Cell membrane</keyword>
<dbReference type="InterPro" id="IPR003706">
    <property type="entry name" value="CstA_N"/>
</dbReference>
<dbReference type="Pfam" id="PF02554">
    <property type="entry name" value="CstA"/>
    <property type="match status" value="1"/>
</dbReference>
<keyword evidence="3" id="KW-0813">Transport</keyword>
<feature type="transmembrane region" description="Helical" evidence="8">
    <location>
        <begin position="339"/>
        <end position="359"/>
    </location>
</feature>
<feature type="transmembrane region" description="Helical" evidence="8">
    <location>
        <begin position="477"/>
        <end position="495"/>
    </location>
</feature>
<keyword evidence="11" id="KW-1185">Reference proteome</keyword>
<feature type="transmembrane region" description="Helical" evidence="8">
    <location>
        <begin position="175"/>
        <end position="199"/>
    </location>
</feature>
<keyword evidence="7 8" id="KW-0472">Membrane</keyword>
<evidence type="ECO:0000256" key="4">
    <source>
        <dbReference type="ARBA" id="ARBA00022475"/>
    </source>
</evidence>
<feature type="transmembrane region" description="Helical" evidence="8">
    <location>
        <begin position="47"/>
        <end position="66"/>
    </location>
</feature>
<evidence type="ECO:0000256" key="1">
    <source>
        <dbReference type="ARBA" id="ARBA00004651"/>
    </source>
</evidence>
<feature type="transmembrane region" description="Helical" evidence="8">
    <location>
        <begin position="205"/>
        <end position="223"/>
    </location>
</feature>
<feature type="transmembrane region" description="Helical" evidence="8">
    <location>
        <begin position="132"/>
        <end position="154"/>
    </location>
</feature>
<evidence type="ECO:0000256" key="6">
    <source>
        <dbReference type="ARBA" id="ARBA00022989"/>
    </source>
</evidence>
<feature type="transmembrane region" description="Helical" evidence="8">
    <location>
        <begin position="107"/>
        <end position="126"/>
    </location>
</feature>
<sequence>MTVTTEQPTPGQRRKMTPKSMVVWGAVALVGAVCWSALALSRGEDVSALWILFAALSSYAIAYRFYARFIAYRVLQVDDTRATPAERLENGIDYDVTDRRVLFGHHFAAIAGAGPLVGPVLAAQMGYLPGTIWIIVGVIFAGAVQDMVVMFFSMRRDGKSLGQMVREEIGVVGGIAALIAVFAIMIIILAVLALVVVNALAESPWGVFSIGLTIPIALFMGFYLRTLRPGRVMEVTAIGVGLLLLAIIGGGYVDQMGLAETLTLSPEKLTIALVVYGFVASILPVWMLLTPRDYLSTFMKIGVIVLLAVGLVIAAPVLQNQAVTDFAIEGTGPVFAGKLFPFVFITIACGALSGFHALISSGTTPKMVAKESQVRMIGYGGMLMESFVAISALIAASVIDQGLYFAINSPAGATGGTAGAAAEFVRSIGFTISPADLTAAAQSIEEETLISRTGGAPTLAFGISLIFSEAFGGGLAAFWYHFAIMFEALFILTAVDAGTRVGRFMLQDTIGNIWPKYAEISWKPASWSASAIVVAMWGYMLYVGVTDPLGGINQLFPLFGISNQLLAAIALTLCVTLLIKHGKLKWAWVPGIGLVWDLIVTLTASYQKVFSDDPKIGYFTQRAAYQDAIDQGELLAPATDMGQMQQIVTNSTVNGTLQALFASLVIVIVVNALIIWAKAIRAGGLPTTEVPKQPSHLVAPSDFFATKQEKEAVREWEAAERERLVGGRR</sequence>
<dbReference type="InterPro" id="IPR051605">
    <property type="entry name" value="CstA"/>
</dbReference>
<proteinExistence type="inferred from homology"/>
<evidence type="ECO:0000256" key="5">
    <source>
        <dbReference type="ARBA" id="ARBA00022692"/>
    </source>
</evidence>
<feature type="transmembrane region" description="Helical" evidence="8">
    <location>
        <begin position="659"/>
        <end position="677"/>
    </location>
</feature>
<feature type="domain" description="CstA N-terminal" evidence="9">
    <location>
        <begin position="48"/>
        <end position="604"/>
    </location>
</feature>
<feature type="transmembrane region" description="Helical" evidence="8">
    <location>
        <begin position="235"/>
        <end position="253"/>
    </location>
</feature>
<evidence type="ECO:0000313" key="11">
    <source>
        <dbReference type="Proteomes" id="UP000754710"/>
    </source>
</evidence>
<dbReference type="EMBL" id="JAIEZQ010000002">
    <property type="protein sequence ID" value="MBY9075792.1"/>
    <property type="molecule type" value="Genomic_DNA"/>
</dbReference>
<dbReference type="Proteomes" id="UP000754710">
    <property type="component" value="Unassembled WGS sequence"/>
</dbReference>
<name>A0ABS7RMM7_9ACTN</name>
<evidence type="ECO:0000256" key="7">
    <source>
        <dbReference type="ARBA" id="ARBA00023136"/>
    </source>
</evidence>
<feature type="transmembrane region" description="Helical" evidence="8">
    <location>
        <begin position="379"/>
        <end position="399"/>
    </location>
</feature>
<dbReference type="RefSeq" id="WP_221025498.1">
    <property type="nucleotide sequence ID" value="NZ_JAIEZQ010000002.1"/>
</dbReference>
<organism evidence="10 11">
    <name type="scientific">Nocardioides jiangsuensis</name>
    <dbReference type="NCBI Taxonomy" id="2866161"/>
    <lineage>
        <taxon>Bacteria</taxon>
        <taxon>Bacillati</taxon>
        <taxon>Actinomycetota</taxon>
        <taxon>Actinomycetes</taxon>
        <taxon>Propionibacteriales</taxon>
        <taxon>Nocardioidaceae</taxon>
        <taxon>Nocardioides</taxon>
    </lineage>
</organism>
<evidence type="ECO:0000313" key="10">
    <source>
        <dbReference type="EMBL" id="MBY9075792.1"/>
    </source>
</evidence>
<feature type="transmembrane region" description="Helical" evidence="8">
    <location>
        <begin position="269"/>
        <end position="289"/>
    </location>
</feature>
<comment type="subcellular location">
    <subcellularLocation>
        <location evidence="1">Cell membrane</location>
        <topology evidence="1">Multi-pass membrane protein</topology>
    </subcellularLocation>
</comment>
<dbReference type="PANTHER" id="PTHR30252">
    <property type="entry name" value="INNER MEMBRANE PEPTIDE TRANSPORTER"/>
    <property type="match status" value="1"/>
</dbReference>
<feature type="transmembrane region" description="Helical" evidence="8">
    <location>
        <begin position="586"/>
        <end position="606"/>
    </location>
</feature>